<dbReference type="PANTHER" id="PTHR31339">
    <property type="entry name" value="PECTIN LYASE-RELATED"/>
    <property type="match status" value="1"/>
</dbReference>
<comment type="caution">
    <text evidence="7">The sequence shown here is derived from an EMBL/GenBank/DDBJ whole genome shotgun (WGS) entry which is preliminary data.</text>
</comment>
<evidence type="ECO:0000259" key="6">
    <source>
        <dbReference type="Pfam" id="PF12708"/>
    </source>
</evidence>
<evidence type="ECO:0000313" key="8">
    <source>
        <dbReference type="Proteomes" id="UP000247973"/>
    </source>
</evidence>
<feature type="domain" description="Rhamnogalacturonase A/B/Epimerase-like pectate lyase" evidence="6">
    <location>
        <begin position="22"/>
        <end position="76"/>
    </location>
</feature>
<dbReference type="GO" id="GO:0004650">
    <property type="term" value="F:polygalacturonase activity"/>
    <property type="evidence" value="ECO:0007669"/>
    <property type="project" value="InterPro"/>
</dbReference>
<dbReference type="Pfam" id="PF00295">
    <property type="entry name" value="Glyco_hydro_28"/>
    <property type="match status" value="1"/>
</dbReference>
<proteinExistence type="inferred from homology"/>
<name>A0A2V3PPE2_9BACT</name>
<dbReference type="PANTHER" id="PTHR31339:SF9">
    <property type="entry name" value="PLASMIN AND FIBRONECTIN-BINDING PROTEIN A"/>
    <property type="match status" value="1"/>
</dbReference>
<dbReference type="GO" id="GO:0005975">
    <property type="term" value="P:carbohydrate metabolic process"/>
    <property type="evidence" value="ECO:0007669"/>
    <property type="project" value="InterPro"/>
</dbReference>
<dbReference type="Gene3D" id="2.160.20.10">
    <property type="entry name" value="Single-stranded right-handed beta-helix, Pectin lyase-like"/>
    <property type="match status" value="1"/>
</dbReference>
<gene>
    <name evidence="7" type="ORF">CLV62_10968</name>
</gene>
<evidence type="ECO:0000256" key="2">
    <source>
        <dbReference type="ARBA" id="ARBA00022801"/>
    </source>
</evidence>
<organism evidence="7 8">
    <name type="scientific">Dysgonomonas alginatilytica</name>
    <dbReference type="NCBI Taxonomy" id="1605892"/>
    <lineage>
        <taxon>Bacteria</taxon>
        <taxon>Pseudomonadati</taxon>
        <taxon>Bacteroidota</taxon>
        <taxon>Bacteroidia</taxon>
        <taxon>Bacteroidales</taxon>
        <taxon>Dysgonomonadaceae</taxon>
        <taxon>Dysgonomonas</taxon>
    </lineage>
</organism>
<feature type="signal peptide" evidence="5">
    <location>
        <begin position="1"/>
        <end position="19"/>
    </location>
</feature>
<accession>A0A2V3PPE2</accession>
<dbReference type="OrthoDB" id="9795222at2"/>
<keyword evidence="8" id="KW-1185">Reference proteome</keyword>
<protein>
    <submittedName>
        <fullName evidence="7">Pectate lyase-like protein</fullName>
    </submittedName>
</protein>
<evidence type="ECO:0000256" key="3">
    <source>
        <dbReference type="ARBA" id="ARBA00023295"/>
    </source>
</evidence>
<keyword evidence="5" id="KW-0732">Signal</keyword>
<dbReference type="SUPFAM" id="SSF51126">
    <property type="entry name" value="Pectin lyase-like"/>
    <property type="match status" value="1"/>
</dbReference>
<dbReference type="Pfam" id="PF12708">
    <property type="entry name" value="Pect-lyase_RHGA_epim"/>
    <property type="match status" value="1"/>
</dbReference>
<dbReference type="Proteomes" id="UP000247973">
    <property type="component" value="Unassembled WGS sequence"/>
</dbReference>
<dbReference type="GO" id="GO:0016829">
    <property type="term" value="F:lyase activity"/>
    <property type="evidence" value="ECO:0007669"/>
    <property type="project" value="UniProtKB-KW"/>
</dbReference>
<reference evidence="7 8" key="1">
    <citation type="submission" date="2018-03" db="EMBL/GenBank/DDBJ databases">
        <title>Genomic Encyclopedia of Archaeal and Bacterial Type Strains, Phase II (KMG-II): from individual species to whole genera.</title>
        <authorList>
            <person name="Goeker M."/>
        </authorList>
    </citation>
    <scope>NUCLEOTIDE SEQUENCE [LARGE SCALE GENOMIC DNA]</scope>
    <source>
        <strain evidence="7 8">DSM 100214</strain>
    </source>
</reference>
<dbReference type="SMART" id="SM00710">
    <property type="entry name" value="PbH1"/>
    <property type="match status" value="6"/>
</dbReference>
<sequence>MKKLLLTIYFLSVFFCSNAKTINLISFGGKSDGKTSNTQIIKKAIDELTSDGGGTLYFPAGTYLTGPIKLESNITIDIESGATILFSGEYEEYTPFVEMRYEGVVMKSFHPLFYAYEKENITIKGRGKIDGNGAYWWHVAWAMDGIEKYAPLLKRVAPLQELWDNENPNLKIEEQSDWKRTLAKKFFRPPFIQMYKSKNILIEGITIENSPFWTINPEFCENITIKGVSIFNPYSPNTDGINPSSCKDVHISDCHISVGDDCITLKSGRDLQGREYATPCENVTITNCTMLAGHGGVVIGSEMSGDVRKITISNCIFDGTDRGIRIKSTRGRGGIVEEIRVSNVVMKNIKKEAITLNLFYSDVPAEPLSERTPIFRNIHFSNVTGSDVNAACTIWGIEEAPISNITFTDINIDAKTGFDIDKSKDLTFTDVQVNATLSPSFTIKNSENIQMNNVYTLQPNSEKSLISLTDVKDIFIRGCFPLAGSKSFLKADGASTNNVILMGNYLKRLNQSIEKGQNLNSNAIIIEQ</sequence>
<keyword evidence="3 4" id="KW-0326">Glycosidase</keyword>
<dbReference type="AlphaFoldDB" id="A0A2V3PPE2"/>
<dbReference type="InterPro" id="IPR000743">
    <property type="entry name" value="Glyco_hydro_28"/>
</dbReference>
<keyword evidence="7" id="KW-0456">Lyase</keyword>
<evidence type="ECO:0000256" key="1">
    <source>
        <dbReference type="ARBA" id="ARBA00008834"/>
    </source>
</evidence>
<dbReference type="InterPro" id="IPR011050">
    <property type="entry name" value="Pectin_lyase_fold/virulence"/>
</dbReference>
<dbReference type="InterPro" id="IPR012334">
    <property type="entry name" value="Pectin_lyas_fold"/>
</dbReference>
<dbReference type="InterPro" id="IPR006626">
    <property type="entry name" value="PbH1"/>
</dbReference>
<evidence type="ECO:0000256" key="4">
    <source>
        <dbReference type="RuleBase" id="RU361169"/>
    </source>
</evidence>
<keyword evidence="2 4" id="KW-0378">Hydrolase</keyword>
<comment type="similarity">
    <text evidence="1 4">Belongs to the glycosyl hydrolase 28 family.</text>
</comment>
<dbReference type="InterPro" id="IPR051801">
    <property type="entry name" value="GH28_Enzymes"/>
</dbReference>
<dbReference type="InterPro" id="IPR024535">
    <property type="entry name" value="RHGA/B-epi-like_pectate_lyase"/>
</dbReference>
<evidence type="ECO:0000256" key="5">
    <source>
        <dbReference type="SAM" id="SignalP"/>
    </source>
</evidence>
<dbReference type="PROSITE" id="PS00502">
    <property type="entry name" value="POLYGALACTURONASE"/>
    <property type="match status" value="1"/>
</dbReference>
<feature type="chain" id="PRO_5015989205" evidence="5">
    <location>
        <begin position="20"/>
        <end position="528"/>
    </location>
</feature>
<evidence type="ECO:0000313" key="7">
    <source>
        <dbReference type="EMBL" id="PXV64742.1"/>
    </source>
</evidence>
<dbReference type="EMBL" id="QICL01000009">
    <property type="protein sequence ID" value="PXV64742.1"/>
    <property type="molecule type" value="Genomic_DNA"/>
</dbReference>